<dbReference type="AlphaFoldDB" id="A0AAV5KAK5"/>
<organism evidence="2 3">
    <name type="scientific">Rubroshorea leprosula</name>
    <dbReference type="NCBI Taxonomy" id="152421"/>
    <lineage>
        <taxon>Eukaryota</taxon>
        <taxon>Viridiplantae</taxon>
        <taxon>Streptophyta</taxon>
        <taxon>Embryophyta</taxon>
        <taxon>Tracheophyta</taxon>
        <taxon>Spermatophyta</taxon>
        <taxon>Magnoliopsida</taxon>
        <taxon>eudicotyledons</taxon>
        <taxon>Gunneridae</taxon>
        <taxon>Pentapetalae</taxon>
        <taxon>rosids</taxon>
        <taxon>malvids</taxon>
        <taxon>Malvales</taxon>
        <taxon>Dipterocarpaceae</taxon>
        <taxon>Rubroshorea</taxon>
    </lineage>
</organism>
<accession>A0AAV5KAK5</accession>
<evidence type="ECO:0000313" key="3">
    <source>
        <dbReference type="Proteomes" id="UP001054252"/>
    </source>
</evidence>
<dbReference type="Proteomes" id="UP001054252">
    <property type="component" value="Unassembled WGS sequence"/>
</dbReference>
<feature type="region of interest" description="Disordered" evidence="1">
    <location>
        <begin position="1"/>
        <end position="21"/>
    </location>
</feature>
<dbReference type="EMBL" id="BPVZ01000056">
    <property type="protein sequence ID" value="GKV21266.1"/>
    <property type="molecule type" value="Genomic_DNA"/>
</dbReference>
<proteinExistence type="predicted"/>
<feature type="compositionally biased region" description="Polar residues" evidence="1">
    <location>
        <begin position="12"/>
        <end position="21"/>
    </location>
</feature>
<protein>
    <submittedName>
        <fullName evidence="2">Uncharacterized protein</fullName>
    </submittedName>
</protein>
<name>A0AAV5KAK5_9ROSI</name>
<evidence type="ECO:0000313" key="2">
    <source>
        <dbReference type="EMBL" id="GKV21266.1"/>
    </source>
</evidence>
<gene>
    <name evidence="2" type="ORF">SLEP1_g31260</name>
</gene>
<comment type="caution">
    <text evidence="2">The sequence shown here is derived from an EMBL/GenBank/DDBJ whole genome shotgun (WGS) entry which is preliminary data.</text>
</comment>
<reference evidence="2 3" key="1">
    <citation type="journal article" date="2021" name="Commun. Biol.">
        <title>The genome of Shorea leprosula (Dipterocarpaceae) highlights the ecological relevance of drought in aseasonal tropical rainforests.</title>
        <authorList>
            <person name="Ng K.K.S."/>
            <person name="Kobayashi M.J."/>
            <person name="Fawcett J.A."/>
            <person name="Hatakeyama M."/>
            <person name="Paape T."/>
            <person name="Ng C.H."/>
            <person name="Ang C.C."/>
            <person name="Tnah L.H."/>
            <person name="Lee C.T."/>
            <person name="Nishiyama T."/>
            <person name="Sese J."/>
            <person name="O'Brien M.J."/>
            <person name="Copetti D."/>
            <person name="Mohd Noor M.I."/>
            <person name="Ong R.C."/>
            <person name="Putra M."/>
            <person name="Sireger I.Z."/>
            <person name="Indrioko S."/>
            <person name="Kosugi Y."/>
            <person name="Izuno A."/>
            <person name="Isagi Y."/>
            <person name="Lee S.L."/>
            <person name="Shimizu K.K."/>
        </authorList>
    </citation>
    <scope>NUCLEOTIDE SEQUENCE [LARGE SCALE GENOMIC DNA]</scope>
    <source>
        <strain evidence="2">214</strain>
    </source>
</reference>
<evidence type="ECO:0000256" key="1">
    <source>
        <dbReference type="SAM" id="MobiDB-lite"/>
    </source>
</evidence>
<sequence>MPRLTDAPTPHSVDTSSQSNPLFSISLTNSSGNLDACPITTSGRSTHRKRVSGIRESPCKFCEVLRHHRNTTVMDTNNGLGSLFVYPKCGERADVEYIREDGRDGVKNLAFEVVEGIDDDSI</sequence>
<keyword evidence="3" id="KW-1185">Reference proteome</keyword>